<keyword evidence="1" id="KW-0472">Membrane</keyword>
<proteinExistence type="predicted"/>
<name>A0ABU6KKG2_9BACI</name>
<gene>
    <name evidence="2" type="ORF">QGM71_19765</name>
</gene>
<protein>
    <submittedName>
        <fullName evidence="2">Uncharacterized protein</fullName>
    </submittedName>
</protein>
<sequence length="103" mass="11936">MSEWKLASIVIIEILFASAIGLLLTIYTLGPSYEQLDITFQGNVWVIWFAVSIILFSITTITVSFYSVKYPLKKRLQTWMFWFLFVGAIVIIILPYFKGEVPY</sequence>
<evidence type="ECO:0000313" key="3">
    <source>
        <dbReference type="Proteomes" id="UP001335737"/>
    </source>
</evidence>
<keyword evidence="3" id="KW-1185">Reference proteome</keyword>
<keyword evidence="1" id="KW-0812">Transmembrane</keyword>
<comment type="caution">
    <text evidence="2">The sequence shown here is derived from an EMBL/GenBank/DDBJ whole genome shotgun (WGS) entry which is preliminary data.</text>
</comment>
<dbReference type="EMBL" id="JARZFX010000018">
    <property type="protein sequence ID" value="MEC5425710.1"/>
    <property type="molecule type" value="Genomic_DNA"/>
</dbReference>
<feature type="transmembrane region" description="Helical" evidence="1">
    <location>
        <begin position="79"/>
        <end position="97"/>
    </location>
</feature>
<feature type="transmembrane region" description="Helical" evidence="1">
    <location>
        <begin position="7"/>
        <end position="27"/>
    </location>
</feature>
<evidence type="ECO:0000256" key="1">
    <source>
        <dbReference type="SAM" id="Phobius"/>
    </source>
</evidence>
<keyword evidence="1" id="KW-1133">Transmembrane helix</keyword>
<evidence type="ECO:0000313" key="2">
    <source>
        <dbReference type="EMBL" id="MEC5425710.1"/>
    </source>
</evidence>
<dbReference type="RefSeq" id="WP_327609244.1">
    <property type="nucleotide sequence ID" value="NZ_JARZFX010000018.1"/>
</dbReference>
<accession>A0ABU6KKG2</accession>
<feature type="transmembrane region" description="Helical" evidence="1">
    <location>
        <begin position="47"/>
        <end position="67"/>
    </location>
</feature>
<dbReference type="Proteomes" id="UP001335737">
    <property type="component" value="Unassembled WGS sequence"/>
</dbReference>
<organism evidence="2 3">
    <name type="scientific">Virgibacillus tibetensis</name>
    <dbReference type="NCBI Taxonomy" id="3042313"/>
    <lineage>
        <taxon>Bacteria</taxon>
        <taxon>Bacillati</taxon>
        <taxon>Bacillota</taxon>
        <taxon>Bacilli</taxon>
        <taxon>Bacillales</taxon>
        <taxon>Bacillaceae</taxon>
        <taxon>Virgibacillus</taxon>
    </lineage>
</organism>
<reference evidence="2 3" key="1">
    <citation type="journal article" date="2024" name="Int. J. Syst. Evol. Microbiol.">
        <title>Virgibacillus tibetensis sp. nov., isolated from salt lake on the Tibetan Plateau of China.</title>
        <authorList>
            <person name="Phurbu D."/>
            <person name="Liu Z.-X."/>
            <person name="Wang R."/>
            <person name="Zheng Y.-Y."/>
            <person name="Liu H.-C."/>
            <person name="Zhou Y.-G."/>
            <person name="Yu Y.-J."/>
            <person name="Li A.-H."/>
        </authorList>
    </citation>
    <scope>NUCLEOTIDE SEQUENCE [LARGE SCALE GENOMIC DNA]</scope>
    <source>
        <strain evidence="2 3">C22-A2</strain>
    </source>
</reference>